<dbReference type="KEGG" id="amyt:AMYT_a0043"/>
<comment type="caution">
    <text evidence="1">The sequence shown here is derived from an EMBL/GenBank/DDBJ whole genome shotgun (WGS) entry which is preliminary data.</text>
</comment>
<name>A0AAX2AH73_9BACT</name>
<proteinExistence type="predicted"/>
<accession>A0AAX2AH73</accession>
<dbReference type="Proteomes" id="UP000290092">
    <property type="component" value="Unassembled WGS sequence"/>
</dbReference>
<gene>
    <name evidence="1" type="ORF">CP985_11850</name>
</gene>
<sequence>MSTYKKLEKIILPQLQNFQEDLTVIDKKTLSTYKGKFLYGVRPNGTNLLMLDSKRIDYKDLPLSKLENLLSSNLCILKYANKKFYYYDGETISEIDFEQLHTIYGMYCKEVYSIHKNLERLNIKKLSYVLWELMSNNRKWKSEIKSSMNQELRKIRNNFNFFSIKRSNLISEVEEQLFSKCNILDI</sequence>
<reference evidence="1 2" key="1">
    <citation type="submission" date="2017-09" db="EMBL/GenBank/DDBJ databases">
        <title>Genomics of the genus Arcobacter.</title>
        <authorList>
            <person name="Perez-Cataluna A."/>
            <person name="Figueras M.J."/>
            <person name="Salas-Masso N."/>
        </authorList>
    </citation>
    <scope>NUCLEOTIDE SEQUENCE [LARGE SCALE GENOMIC DNA]</scope>
    <source>
        <strain evidence="1 2">CECT 7386</strain>
    </source>
</reference>
<organism evidence="1 2">
    <name type="scientific">Malaciobacter mytili LMG 24559</name>
    <dbReference type="NCBI Taxonomy" id="1032238"/>
    <lineage>
        <taxon>Bacteria</taxon>
        <taxon>Pseudomonadati</taxon>
        <taxon>Campylobacterota</taxon>
        <taxon>Epsilonproteobacteria</taxon>
        <taxon>Campylobacterales</taxon>
        <taxon>Arcobacteraceae</taxon>
        <taxon>Malaciobacter</taxon>
    </lineage>
</organism>
<dbReference type="EMBL" id="NXID01000051">
    <property type="protein sequence ID" value="RXK14806.1"/>
    <property type="molecule type" value="Genomic_DNA"/>
</dbReference>
<dbReference type="RefSeq" id="WP_114843252.1">
    <property type="nucleotide sequence ID" value="NZ_CP031220.1"/>
</dbReference>
<keyword evidence="2" id="KW-1185">Reference proteome</keyword>
<protein>
    <submittedName>
        <fullName evidence="1">Uncharacterized protein</fullName>
    </submittedName>
</protein>
<evidence type="ECO:0000313" key="2">
    <source>
        <dbReference type="Proteomes" id="UP000290092"/>
    </source>
</evidence>
<evidence type="ECO:0000313" key="1">
    <source>
        <dbReference type="EMBL" id="RXK14806.1"/>
    </source>
</evidence>
<dbReference type="AlphaFoldDB" id="A0AAX2AH73"/>